<keyword evidence="2" id="KW-1185">Reference proteome</keyword>
<proteinExistence type="predicted"/>
<evidence type="ECO:0000313" key="2">
    <source>
        <dbReference type="Proteomes" id="UP000076830"/>
    </source>
</evidence>
<dbReference type="Proteomes" id="UP000076830">
    <property type="component" value="Chromosome"/>
</dbReference>
<protein>
    <submittedName>
        <fullName evidence="1">Uncharacterized protein</fullName>
    </submittedName>
</protein>
<dbReference type="KEGG" id="dko:I596_268"/>
<evidence type="ECO:0000313" key="1">
    <source>
        <dbReference type="EMBL" id="ANB16305.1"/>
    </source>
</evidence>
<dbReference type="EMBL" id="CP015249">
    <property type="protein sequence ID" value="ANB16305.1"/>
    <property type="molecule type" value="Genomic_DNA"/>
</dbReference>
<accession>A0A167G9L3</accession>
<name>A0A167G9L3_9GAMM</name>
<reference evidence="1 2" key="1">
    <citation type="submission" date="2016-04" db="EMBL/GenBank/DDBJ databases">
        <title>Complete genome sequence of Dokdonella koreensis DS-123T.</title>
        <authorList>
            <person name="Kim J.F."/>
            <person name="Lee H."/>
            <person name="Kwak M.-J."/>
        </authorList>
    </citation>
    <scope>NUCLEOTIDE SEQUENCE [LARGE SCALE GENOMIC DNA]</scope>
    <source>
        <strain evidence="1 2">DS-123</strain>
    </source>
</reference>
<organism evidence="1 2">
    <name type="scientific">Dokdonella koreensis DS-123</name>
    <dbReference type="NCBI Taxonomy" id="1300342"/>
    <lineage>
        <taxon>Bacteria</taxon>
        <taxon>Pseudomonadati</taxon>
        <taxon>Pseudomonadota</taxon>
        <taxon>Gammaproteobacteria</taxon>
        <taxon>Lysobacterales</taxon>
        <taxon>Rhodanobacteraceae</taxon>
        <taxon>Dokdonella</taxon>
    </lineage>
</organism>
<dbReference type="AlphaFoldDB" id="A0A167G9L3"/>
<sequence>MNVPPNFAKPSLHSRTVRGAEACAYGADCRRPLATCPID</sequence>
<gene>
    <name evidence="1" type="ORF">I596_268</name>
</gene>